<keyword evidence="2" id="KW-1185">Reference proteome</keyword>
<dbReference type="AlphaFoldDB" id="A0A8J2KLY8"/>
<evidence type="ECO:0000313" key="1">
    <source>
        <dbReference type="EMBL" id="CAG7816980.1"/>
    </source>
</evidence>
<evidence type="ECO:0000313" key="2">
    <source>
        <dbReference type="Proteomes" id="UP000708208"/>
    </source>
</evidence>
<protein>
    <submittedName>
        <fullName evidence="1">Uncharacterized protein</fullName>
    </submittedName>
</protein>
<sequence length="18" mass="2043">MFTAASKFPITPLKSFKK</sequence>
<feature type="non-terminal residue" evidence="1">
    <location>
        <position position="1"/>
    </location>
</feature>
<comment type="caution">
    <text evidence="1">The sequence shown here is derived from an EMBL/GenBank/DDBJ whole genome shotgun (WGS) entry which is preliminary data.</text>
</comment>
<reference evidence="1" key="1">
    <citation type="submission" date="2021-06" db="EMBL/GenBank/DDBJ databases">
        <authorList>
            <person name="Hodson N. C."/>
            <person name="Mongue J. A."/>
            <person name="Jaron S. K."/>
        </authorList>
    </citation>
    <scope>NUCLEOTIDE SEQUENCE</scope>
</reference>
<gene>
    <name evidence="1" type="ORF">AFUS01_LOCUS27570</name>
</gene>
<organism evidence="1 2">
    <name type="scientific">Allacma fusca</name>
    <dbReference type="NCBI Taxonomy" id="39272"/>
    <lineage>
        <taxon>Eukaryota</taxon>
        <taxon>Metazoa</taxon>
        <taxon>Ecdysozoa</taxon>
        <taxon>Arthropoda</taxon>
        <taxon>Hexapoda</taxon>
        <taxon>Collembola</taxon>
        <taxon>Symphypleona</taxon>
        <taxon>Sminthuridae</taxon>
        <taxon>Allacma</taxon>
    </lineage>
</organism>
<proteinExistence type="predicted"/>
<dbReference type="Proteomes" id="UP000708208">
    <property type="component" value="Unassembled WGS sequence"/>
</dbReference>
<accession>A0A8J2KLY8</accession>
<dbReference type="EMBL" id="CAJVCH010383883">
    <property type="protein sequence ID" value="CAG7816980.1"/>
    <property type="molecule type" value="Genomic_DNA"/>
</dbReference>
<name>A0A8J2KLY8_9HEXA</name>